<evidence type="ECO:0000256" key="4">
    <source>
        <dbReference type="ARBA" id="ARBA00022519"/>
    </source>
</evidence>
<feature type="domain" description="Tripartite ATP-independent periplasmic transporters DctQ component" evidence="10">
    <location>
        <begin position="23"/>
        <end position="154"/>
    </location>
</feature>
<dbReference type="PANTHER" id="PTHR35011:SF2">
    <property type="entry name" value="2,3-DIKETO-L-GULONATE TRAP TRANSPORTER SMALL PERMEASE PROTEIN YIAM"/>
    <property type="match status" value="1"/>
</dbReference>
<evidence type="ECO:0000256" key="3">
    <source>
        <dbReference type="ARBA" id="ARBA00022475"/>
    </source>
</evidence>
<dbReference type="PANTHER" id="PTHR35011">
    <property type="entry name" value="2,3-DIKETO-L-GULONATE TRAP TRANSPORTER SMALL PERMEASE PROTEIN YIAM"/>
    <property type="match status" value="1"/>
</dbReference>
<feature type="transmembrane region" description="Helical" evidence="9">
    <location>
        <begin position="14"/>
        <end position="37"/>
    </location>
</feature>
<evidence type="ECO:0000256" key="2">
    <source>
        <dbReference type="ARBA" id="ARBA00022448"/>
    </source>
</evidence>
<dbReference type="STRING" id="930128.SAMN05192532_105212"/>
<gene>
    <name evidence="11" type="ORF">SAMN05192532_105212</name>
</gene>
<keyword evidence="2" id="KW-0813">Transport</keyword>
<dbReference type="GO" id="GO:0022857">
    <property type="term" value="F:transmembrane transporter activity"/>
    <property type="evidence" value="ECO:0007669"/>
    <property type="project" value="TreeGrafter"/>
</dbReference>
<organism evidence="11 12">
    <name type="scientific">Alteribacillus iranensis</name>
    <dbReference type="NCBI Taxonomy" id="930128"/>
    <lineage>
        <taxon>Bacteria</taxon>
        <taxon>Bacillati</taxon>
        <taxon>Bacillota</taxon>
        <taxon>Bacilli</taxon>
        <taxon>Bacillales</taxon>
        <taxon>Bacillaceae</taxon>
        <taxon>Alteribacillus</taxon>
    </lineage>
</organism>
<keyword evidence="3" id="KW-1003">Cell membrane</keyword>
<keyword evidence="4" id="KW-0997">Cell inner membrane</keyword>
<evidence type="ECO:0000259" key="10">
    <source>
        <dbReference type="Pfam" id="PF04290"/>
    </source>
</evidence>
<evidence type="ECO:0000256" key="6">
    <source>
        <dbReference type="ARBA" id="ARBA00022989"/>
    </source>
</evidence>
<dbReference type="InterPro" id="IPR007387">
    <property type="entry name" value="TRAP_DctQ"/>
</dbReference>
<keyword evidence="5 9" id="KW-0812">Transmembrane</keyword>
<dbReference type="GO" id="GO:0015740">
    <property type="term" value="P:C4-dicarboxylate transport"/>
    <property type="evidence" value="ECO:0007669"/>
    <property type="project" value="TreeGrafter"/>
</dbReference>
<comment type="subcellular location">
    <subcellularLocation>
        <location evidence="1">Cell inner membrane</location>
        <topology evidence="1">Multi-pass membrane protein</topology>
    </subcellularLocation>
</comment>
<dbReference type="GO" id="GO:0005886">
    <property type="term" value="C:plasma membrane"/>
    <property type="evidence" value="ECO:0007669"/>
    <property type="project" value="UniProtKB-SubCell"/>
</dbReference>
<dbReference type="Proteomes" id="UP000199516">
    <property type="component" value="Unassembled WGS sequence"/>
</dbReference>
<feature type="transmembrane region" description="Helical" evidence="9">
    <location>
        <begin position="127"/>
        <end position="147"/>
    </location>
</feature>
<keyword evidence="12" id="KW-1185">Reference proteome</keyword>
<keyword evidence="6 9" id="KW-1133">Transmembrane helix</keyword>
<evidence type="ECO:0000256" key="7">
    <source>
        <dbReference type="ARBA" id="ARBA00023136"/>
    </source>
</evidence>
<dbReference type="RefSeq" id="WP_091662317.1">
    <property type="nucleotide sequence ID" value="NZ_FONT01000005.1"/>
</dbReference>
<dbReference type="AlphaFoldDB" id="A0A1I2EBG4"/>
<keyword evidence="7 9" id="KW-0472">Membrane</keyword>
<name>A0A1I2EBG4_9BACI</name>
<feature type="transmembrane region" description="Helical" evidence="9">
    <location>
        <begin position="43"/>
        <end position="66"/>
    </location>
</feature>
<proteinExistence type="inferred from homology"/>
<sequence length="162" mass="18095">MKIVSNGLAVIEKYVAIVLMFSMTTVMALAVLFRYFLNSPLSWAGEAAVFLLVWISFIGGSLGLKYKAQASVTILLDAIPSVWRKALLITGNTLIILFLVIVLYYSYQWVLSSSVLAQKSNNLQLPMWIPFSAVPIGLSCAFIHILANVEELFRKEESEWKS</sequence>
<evidence type="ECO:0000256" key="1">
    <source>
        <dbReference type="ARBA" id="ARBA00004429"/>
    </source>
</evidence>
<comment type="similarity">
    <text evidence="8">Belongs to the TRAP transporter small permease family.</text>
</comment>
<feature type="transmembrane region" description="Helical" evidence="9">
    <location>
        <begin position="86"/>
        <end position="107"/>
    </location>
</feature>
<accession>A0A1I2EBG4</accession>
<dbReference type="InterPro" id="IPR055348">
    <property type="entry name" value="DctQ"/>
</dbReference>
<evidence type="ECO:0000256" key="9">
    <source>
        <dbReference type="SAM" id="Phobius"/>
    </source>
</evidence>
<dbReference type="Pfam" id="PF04290">
    <property type="entry name" value="DctQ"/>
    <property type="match status" value="1"/>
</dbReference>
<dbReference type="OrthoDB" id="9815614at2"/>
<evidence type="ECO:0000313" key="11">
    <source>
        <dbReference type="EMBL" id="SFE89580.1"/>
    </source>
</evidence>
<protein>
    <submittedName>
        <fullName evidence="11">TRAP-type C4-dicarboxylate transport system, small permease component</fullName>
    </submittedName>
</protein>
<reference evidence="11 12" key="1">
    <citation type="submission" date="2016-10" db="EMBL/GenBank/DDBJ databases">
        <authorList>
            <person name="de Groot N.N."/>
        </authorList>
    </citation>
    <scope>NUCLEOTIDE SEQUENCE [LARGE SCALE GENOMIC DNA]</scope>
    <source>
        <strain evidence="11 12">DSM 23995</strain>
    </source>
</reference>
<dbReference type="EMBL" id="FONT01000005">
    <property type="protein sequence ID" value="SFE89580.1"/>
    <property type="molecule type" value="Genomic_DNA"/>
</dbReference>
<evidence type="ECO:0000256" key="5">
    <source>
        <dbReference type="ARBA" id="ARBA00022692"/>
    </source>
</evidence>
<evidence type="ECO:0000256" key="8">
    <source>
        <dbReference type="ARBA" id="ARBA00038436"/>
    </source>
</evidence>
<evidence type="ECO:0000313" key="12">
    <source>
        <dbReference type="Proteomes" id="UP000199516"/>
    </source>
</evidence>